<dbReference type="InterPro" id="IPR001382">
    <property type="entry name" value="Glyco_hydro_47"/>
</dbReference>
<gene>
    <name evidence="15" type="ORF">CHS0354_011374</name>
</gene>
<feature type="region of interest" description="Disordered" evidence="13">
    <location>
        <begin position="517"/>
        <end position="539"/>
    </location>
</feature>
<feature type="binding site" evidence="11">
    <location>
        <position position="495"/>
    </location>
    <ligand>
        <name>Ca(2+)</name>
        <dbReference type="ChEBI" id="CHEBI:29108"/>
    </ligand>
</feature>
<evidence type="ECO:0000256" key="1">
    <source>
        <dbReference type="ARBA" id="ARBA00004648"/>
    </source>
</evidence>
<reference evidence="15" key="1">
    <citation type="journal article" date="2021" name="Genome Biol. Evol.">
        <title>A High-Quality Reference Genome for a Parasitic Bivalve with Doubly Uniparental Inheritance (Bivalvia: Unionida).</title>
        <authorList>
            <person name="Smith C.H."/>
        </authorList>
    </citation>
    <scope>NUCLEOTIDE SEQUENCE</scope>
    <source>
        <strain evidence="15">CHS0354</strain>
    </source>
</reference>
<feature type="signal peptide" evidence="14">
    <location>
        <begin position="1"/>
        <end position="19"/>
    </location>
</feature>
<dbReference type="FunFam" id="1.50.10.10:FF:000016">
    <property type="entry name" value="alpha-1,2-Mannosidase"/>
    <property type="match status" value="1"/>
</dbReference>
<evidence type="ECO:0000256" key="8">
    <source>
        <dbReference type="ARBA" id="ARBA00023180"/>
    </source>
</evidence>
<evidence type="ECO:0000256" key="14">
    <source>
        <dbReference type="SAM" id="SignalP"/>
    </source>
</evidence>
<dbReference type="Proteomes" id="UP001195483">
    <property type="component" value="Unassembled WGS sequence"/>
</dbReference>
<feature type="active site" evidence="10">
    <location>
        <position position="409"/>
    </location>
</feature>
<evidence type="ECO:0000256" key="7">
    <source>
        <dbReference type="ARBA" id="ARBA00023136"/>
    </source>
</evidence>
<evidence type="ECO:0000256" key="4">
    <source>
        <dbReference type="ARBA" id="ARBA00022824"/>
    </source>
</evidence>
<dbReference type="InterPro" id="IPR044674">
    <property type="entry name" value="EDEM1/2/3"/>
</dbReference>
<evidence type="ECO:0000256" key="13">
    <source>
        <dbReference type="SAM" id="MobiDB-lite"/>
    </source>
</evidence>
<dbReference type="GO" id="GO:0044322">
    <property type="term" value="C:endoplasmic reticulum quality control compartment"/>
    <property type="evidence" value="ECO:0007669"/>
    <property type="project" value="GOC"/>
</dbReference>
<evidence type="ECO:0000256" key="10">
    <source>
        <dbReference type="PIRSR" id="PIRSR601382-1"/>
    </source>
</evidence>
<dbReference type="AlphaFoldDB" id="A0AAE0W422"/>
<evidence type="ECO:0000256" key="2">
    <source>
        <dbReference type="ARBA" id="ARBA00007658"/>
    </source>
</evidence>
<comment type="function">
    <text evidence="9">Extracts misfolded glycoproteins, but not glycoproteins undergoing productive folding, from the calnexin cycle. It is directly involved in endoplasmic reticulum-associated degradation (ERAD) and targets misfolded glycoproteins for degradation in an N-glycan-independent manner, probably by forming a complex with SEL1L. It has low mannosidase activity, catalyzing mannose trimming from Man8GlcNAc2 to Man7GlcNAc2.</text>
</comment>
<evidence type="ECO:0000256" key="5">
    <source>
        <dbReference type="ARBA" id="ARBA00022968"/>
    </source>
</evidence>
<dbReference type="GO" id="GO:0005975">
    <property type="term" value="P:carbohydrate metabolic process"/>
    <property type="evidence" value="ECO:0007669"/>
    <property type="project" value="InterPro"/>
</dbReference>
<feature type="active site" description="Proton donor" evidence="10">
    <location>
        <position position="141"/>
    </location>
</feature>
<dbReference type="EC" id="3.2.1.-" evidence="12"/>
<dbReference type="Gene3D" id="1.50.10.10">
    <property type="match status" value="1"/>
</dbReference>
<keyword evidence="12" id="KW-0326">Glycosidase</keyword>
<keyword evidence="12" id="KW-0378">Hydrolase</keyword>
<keyword evidence="5" id="KW-0735">Signal-anchor</keyword>
<evidence type="ECO:0000313" key="15">
    <source>
        <dbReference type="EMBL" id="KAK3600691.1"/>
    </source>
</evidence>
<keyword evidence="11" id="KW-0106">Calcium</keyword>
<keyword evidence="16" id="KW-1185">Reference proteome</keyword>
<evidence type="ECO:0000256" key="12">
    <source>
        <dbReference type="RuleBase" id="RU361193"/>
    </source>
</evidence>
<keyword evidence="4" id="KW-0256">Endoplasmic reticulum</keyword>
<dbReference type="InterPro" id="IPR012341">
    <property type="entry name" value="6hp_glycosidase-like_sf"/>
</dbReference>
<comment type="cofactor">
    <cofactor evidence="11">
        <name>Ca(2+)</name>
        <dbReference type="ChEBI" id="CHEBI:29108"/>
    </cofactor>
</comment>
<feature type="active site" description="Proton donor" evidence="10">
    <location>
        <position position="390"/>
    </location>
</feature>
<keyword evidence="3" id="KW-0812">Transmembrane</keyword>
<name>A0AAE0W422_9BIVA</name>
<dbReference type="GO" id="GO:0005509">
    <property type="term" value="F:calcium ion binding"/>
    <property type="evidence" value="ECO:0007669"/>
    <property type="project" value="InterPro"/>
</dbReference>
<organism evidence="15 16">
    <name type="scientific">Potamilus streckersoni</name>
    <dbReference type="NCBI Taxonomy" id="2493646"/>
    <lineage>
        <taxon>Eukaryota</taxon>
        <taxon>Metazoa</taxon>
        <taxon>Spiralia</taxon>
        <taxon>Lophotrochozoa</taxon>
        <taxon>Mollusca</taxon>
        <taxon>Bivalvia</taxon>
        <taxon>Autobranchia</taxon>
        <taxon>Heteroconchia</taxon>
        <taxon>Palaeoheterodonta</taxon>
        <taxon>Unionida</taxon>
        <taxon>Unionoidea</taxon>
        <taxon>Unionidae</taxon>
        <taxon>Ambleminae</taxon>
        <taxon>Lampsilini</taxon>
        <taxon>Potamilus</taxon>
    </lineage>
</organism>
<dbReference type="GO" id="GO:1904380">
    <property type="term" value="P:endoplasmic reticulum mannose trimming"/>
    <property type="evidence" value="ECO:0007669"/>
    <property type="project" value="InterPro"/>
</dbReference>
<keyword evidence="8" id="KW-0325">Glycoprotein</keyword>
<keyword evidence="7" id="KW-0472">Membrane</keyword>
<sequence length="585" mass="67386">MFKLFALVILLVVSVNVNSKIYLFKRDWDPYDAKYGHFSEKERLEMLEAAKSMFHFGYDNYMKYAFPTDELNPIYCKGRGPDYENPENININDVLGDYCLTLVDVLDTLAIMGNSSEFKRAVQLVIDNLSFEKSNTVQVFEATIRILGSLLSTHLIISDPVQPFGDMSISGYEDELLYLANELATRLMSAFDKTATGIPYPRINLRDGIPPNCVNETCTAGAGTLVLEFGVLSRLIGDPMYENYARRAVRRLWEYRSNVTGLLGNIINIQTGEWIGEMSGLGAGMDSFFEYLLKSYILFGEEEDLRMFNESYETIKFHMRRGRPHCNAGDGYPPLYVNVHMKTGDTINYWIDSLQAAWAGVQVLNGDIEEAICAHALYYSIWRKYGALPERYNWKFGAPDVSFYPLRPELIESTYFLYQATKNPFYLHVGRDILNSLNENAKAECGYATIHDVTKKDLEDRMESFFLSETCKYLYLLFDKENHVNKKLANYIFNTEGHLLPISNKFRRRIWEEERKDERVSNKKKKTQTKKAMEEKKPPTVVDARHNATFLNCGSIPEERRYFLPMKSKYLRQLEGAIGLSSDTF</sequence>
<dbReference type="PANTHER" id="PTHR45679">
    <property type="entry name" value="ER DEGRADATION-ENHANCING ALPHA-MANNOSIDASE-LIKE PROTEIN 2"/>
    <property type="match status" value="1"/>
</dbReference>
<dbReference type="GO" id="GO:0005789">
    <property type="term" value="C:endoplasmic reticulum membrane"/>
    <property type="evidence" value="ECO:0007669"/>
    <property type="project" value="UniProtKB-SubCell"/>
</dbReference>
<evidence type="ECO:0000256" key="11">
    <source>
        <dbReference type="PIRSR" id="PIRSR601382-2"/>
    </source>
</evidence>
<comment type="caution">
    <text evidence="15">The sequence shown here is derived from an EMBL/GenBank/DDBJ whole genome shotgun (WGS) entry which is preliminary data.</text>
</comment>
<feature type="chain" id="PRO_5042233516" description="alpha-1,2-Mannosidase" evidence="14">
    <location>
        <begin position="20"/>
        <end position="585"/>
    </location>
</feature>
<evidence type="ECO:0000313" key="16">
    <source>
        <dbReference type="Proteomes" id="UP001195483"/>
    </source>
</evidence>
<keyword evidence="14" id="KW-0732">Signal</keyword>
<dbReference type="InterPro" id="IPR036026">
    <property type="entry name" value="Seven-hairpin_glycosidases"/>
</dbReference>
<reference evidence="15" key="2">
    <citation type="journal article" date="2021" name="Genome Biol. Evol.">
        <title>Developing a high-quality reference genome for a parasitic bivalve with doubly uniparental inheritance (Bivalvia: Unionida).</title>
        <authorList>
            <person name="Smith C.H."/>
        </authorList>
    </citation>
    <scope>NUCLEOTIDE SEQUENCE</scope>
    <source>
        <strain evidence="15">CHS0354</strain>
        <tissue evidence="15">Mantle</tissue>
    </source>
</reference>
<dbReference type="Pfam" id="PF01532">
    <property type="entry name" value="Glyco_hydro_47"/>
    <property type="match status" value="1"/>
</dbReference>
<comment type="similarity">
    <text evidence="2 12">Belongs to the glycosyl hydrolase 47 family.</text>
</comment>
<dbReference type="PANTHER" id="PTHR45679:SF5">
    <property type="entry name" value="ER DEGRADATION-ENHANCING ALPHA-MANNOSIDASE-LIKE PROTEIN 1"/>
    <property type="match status" value="1"/>
</dbReference>
<dbReference type="GO" id="GO:0004571">
    <property type="term" value="F:mannosyl-oligosaccharide 1,2-alpha-mannosidase activity"/>
    <property type="evidence" value="ECO:0007669"/>
    <property type="project" value="InterPro"/>
</dbReference>
<evidence type="ECO:0000256" key="6">
    <source>
        <dbReference type="ARBA" id="ARBA00022989"/>
    </source>
</evidence>
<reference evidence="15" key="3">
    <citation type="submission" date="2023-05" db="EMBL/GenBank/DDBJ databases">
        <authorList>
            <person name="Smith C.H."/>
        </authorList>
    </citation>
    <scope>NUCLEOTIDE SEQUENCE</scope>
    <source>
        <strain evidence="15">CHS0354</strain>
        <tissue evidence="15">Mantle</tissue>
    </source>
</reference>
<feature type="active site" evidence="10">
    <location>
        <position position="286"/>
    </location>
</feature>
<evidence type="ECO:0000256" key="3">
    <source>
        <dbReference type="ARBA" id="ARBA00022692"/>
    </source>
</evidence>
<dbReference type="SUPFAM" id="SSF48225">
    <property type="entry name" value="Seven-hairpin glycosidases"/>
    <property type="match status" value="1"/>
</dbReference>
<dbReference type="PRINTS" id="PR00747">
    <property type="entry name" value="GLYHDRLASE47"/>
</dbReference>
<dbReference type="EMBL" id="JAEAOA010000703">
    <property type="protein sequence ID" value="KAK3600691.1"/>
    <property type="molecule type" value="Genomic_DNA"/>
</dbReference>
<evidence type="ECO:0000256" key="9">
    <source>
        <dbReference type="ARBA" id="ARBA00060207"/>
    </source>
</evidence>
<accession>A0AAE0W422</accession>
<comment type="subcellular location">
    <subcellularLocation>
        <location evidence="1">Endoplasmic reticulum membrane</location>
        <topology evidence="1">Single-pass type II membrane protein</topology>
    </subcellularLocation>
</comment>
<proteinExistence type="inferred from homology"/>
<keyword evidence="11" id="KW-0479">Metal-binding</keyword>
<protein>
    <recommendedName>
        <fullName evidence="12">alpha-1,2-Mannosidase</fullName>
        <ecNumber evidence="12">3.2.1.-</ecNumber>
    </recommendedName>
</protein>
<keyword evidence="6" id="KW-1133">Transmembrane helix</keyword>